<organism evidence="3 4">
    <name type="scientific">Hymenobacter montanus</name>
    <dbReference type="NCBI Taxonomy" id="2771359"/>
    <lineage>
        <taxon>Bacteria</taxon>
        <taxon>Pseudomonadati</taxon>
        <taxon>Bacteroidota</taxon>
        <taxon>Cytophagia</taxon>
        <taxon>Cytophagales</taxon>
        <taxon>Hymenobacteraceae</taxon>
        <taxon>Hymenobacter</taxon>
    </lineage>
</organism>
<dbReference type="PANTHER" id="PTHR37810">
    <property type="entry name" value="IMMUNITY PROTEIN SDPI"/>
    <property type="match status" value="1"/>
</dbReference>
<feature type="transmembrane region" description="Helical" evidence="1">
    <location>
        <begin position="122"/>
        <end position="144"/>
    </location>
</feature>
<sequence length="221" mass="24240">MKKNLLPWQLLTVAALVVPSGYLLSVWSRLPPQIPTHFGLNGQANGYTNRDHIWLLTLGLPLGVALLFTILPRFDPKQRLDGNSVNFQKLRLAVVALLGGVACYALHTALQPGMAPGRGIAVLLGLFLALVGNYITTVQPNYFVGIRTPWTLESPAVWTRTNRIGGITFCATGLLTAALALLLPRAWLPAMQLGLMLGTVVFCYAYSYVVFQQEERLRKAL</sequence>
<accession>A0A927BH16</accession>
<evidence type="ECO:0000256" key="1">
    <source>
        <dbReference type="SAM" id="Phobius"/>
    </source>
</evidence>
<feature type="transmembrane region" description="Helical" evidence="1">
    <location>
        <begin position="190"/>
        <end position="211"/>
    </location>
</feature>
<gene>
    <name evidence="3" type="ORF">IC235_18600</name>
</gene>
<dbReference type="InterPro" id="IPR025962">
    <property type="entry name" value="SdpI/YhfL"/>
</dbReference>
<comment type="caution">
    <text evidence="3">The sequence shown here is derived from an EMBL/GenBank/DDBJ whole genome shotgun (WGS) entry which is preliminary data.</text>
</comment>
<keyword evidence="4" id="KW-1185">Reference proteome</keyword>
<dbReference type="EMBL" id="JACXAD010000025">
    <property type="protein sequence ID" value="MBD2769904.1"/>
    <property type="molecule type" value="Genomic_DNA"/>
</dbReference>
<feature type="domain" description="DUF1648" evidence="2">
    <location>
        <begin position="16"/>
        <end position="57"/>
    </location>
</feature>
<evidence type="ECO:0000259" key="2">
    <source>
        <dbReference type="Pfam" id="PF07853"/>
    </source>
</evidence>
<keyword evidence="1" id="KW-0472">Membrane</keyword>
<feature type="transmembrane region" description="Helical" evidence="1">
    <location>
        <begin position="52"/>
        <end position="71"/>
    </location>
</feature>
<keyword evidence="1" id="KW-0812">Transmembrane</keyword>
<feature type="transmembrane region" description="Helical" evidence="1">
    <location>
        <begin position="92"/>
        <end position="110"/>
    </location>
</feature>
<dbReference type="Pfam" id="PF13630">
    <property type="entry name" value="SdpI"/>
    <property type="match status" value="1"/>
</dbReference>
<feature type="transmembrane region" description="Helical" evidence="1">
    <location>
        <begin position="164"/>
        <end position="184"/>
    </location>
</feature>
<dbReference type="AlphaFoldDB" id="A0A927BH16"/>
<reference evidence="3" key="1">
    <citation type="submission" date="2020-09" db="EMBL/GenBank/DDBJ databases">
        <authorList>
            <person name="Kim M.K."/>
        </authorList>
    </citation>
    <scope>NUCLEOTIDE SEQUENCE</scope>
    <source>
        <strain evidence="3">BT664</strain>
    </source>
</reference>
<evidence type="ECO:0000313" key="3">
    <source>
        <dbReference type="EMBL" id="MBD2769904.1"/>
    </source>
</evidence>
<dbReference type="PANTHER" id="PTHR37810:SF5">
    <property type="entry name" value="IMMUNITY PROTEIN SDPI"/>
    <property type="match status" value="1"/>
</dbReference>
<evidence type="ECO:0000313" key="4">
    <source>
        <dbReference type="Proteomes" id="UP000612233"/>
    </source>
</evidence>
<name>A0A927BH16_9BACT</name>
<dbReference type="Pfam" id="PF07853">
    <property type="entry name" value="DUF1648"/>
    <property type="match status" value="1"/>
</dbReference>
<keyword evidence="1" id="KW-1133">Transmembrane helix</keyword>
<dbReference type="PIRSF" id="PIRSF038959">
    <property type="entry name" value="SdpI"/>
    <property type="match status" value="1"/>
</dbReference>
<dbReference type="RefSeq" id="WP_191006715.1">
    <property type="nucleotide sequence ID" value="NZ_JACXAD010000025.1"/>
</dbReference>
<dbReference type="InterPro" id="IPR012867">
    <property type="entry name" value="DUF1648"/>
</dbReference>
<dbReference type="GO" id="GO:0009636">
    <property type="term" value="P:response to toxic substance"/>
    <property type="evidence" value="ECO:0007669"/>
    <property type="project" value="TreeGrafter"/>
</dbReference>
<proteinExistence type="predicted"/>
<dbReference type="InterPro" id="IPR026272">
    <property type="entry name" value="SdpI"/>
</dbReference>
<dbReference type="Proteomes" id="UP000612233">
    <property type="component" value="Unassembled WGS sequence"/>
</dbReference>
<protein>
    <submittedName>
        <fullName evidence="3">SdpI family protein</fullName>
    </submittedName>
</protein>